<dbReference type="RefSeq" id="WP_003445949.1">
    <property type="nucleotide sequence ID" value="NZ_ANZB01000008.1"/>
</dbReference>
<evidence type="ECO:0000313" key="4">
    <source>
        <dbReference type="Proteomes" id="UP000028042"/>
    </source>
</evidence>
<dbReference type="Proteomes" id="UP000028042">
    <property type="component" value="Unassembled WGS sequence"/>
</dbReference>
<accession>A0A0H3J8I8</accession>
<reference evidence="3 4" key="3">
    <citation type="journal article" name="Genome Announc.">
        <title>Improved Draft Genome Sequence of Clostridium pasteurianum Strain ATCC 6013 (DSM 525) Using a Hybrid Next-Generation Sequencing Approach.</title>
        <authorList>
            <person name="Pyne M.E."/>
            <person name="Utturkar S."/>
            <person name="Brown S.D."/>
            <person name="Moo-Young M."/>
            <person name="Chung D.A."/>
            <person name="Chou C.P."/>
        </authorList>
    </citation>
    <scope>NUCLEOTIDE SEQUENCE [LARGE SCALE GENOMIC DNA]</scope>
    <source>
        <strain evidence="3 4">ATCC 6013</strain>
    </source>
</reference>
<dbReference type="PATRIC" id="fig|1262449.3.peg.2581"/>
<evidence type="ECO:0000313" key="3">
    <source>
        <dbReference type="EMBL" id="KRU14450.1"/>
    </source>
</evidence>
<gene>
    <name evidence="2" type="ORF">CLPA_c34760</name>
    <name evidence="3" type="ORF">CP6013_03708</name>
</gene>
<name>A0A0H3J8I8_CLOPA</name>
<evidence type="ECO:0000313" key="2">
    <source>
        <dbReference type="EMBL" id="AJA53525.1"/>
    </source>
</evidence>
<evidence type="ECO:0000313" key="5">
    <source>
        <dbReference type="Proteomes" id="UP000030905"/>
    </source>
</evidence>
<dbReference type="EMBL" id="JPGY02000001">
    <property type="protein sequence ID" value="KRU14450.1"/>
    <property type="molecule type" value="Genomic_DNA"/>
</dbReference>
<evidence type="ECO:0000256" key="1">
    <source>
        <dbReference type="SAM" id="Phobius"/>
    </source>
</evidence>
<keyword evidence="1" id="KW-1133">Transmembrane helix</keyword>
<keyword evidence="5" id="KW-1185">Reference proteome</keyword>
<dbReference type="EMBL" id="CP009268">
    <property type="protein sequence ID" value="AJA53525.1"/>
    <property type="molecule type" value="Genomic_DNA"/>
</dbReference>
<keyword evidence="1" id="KW-0472">Membrane</keyword>
<protein>
    <submittedName>
        <fullName evidence="2">Uncharacterized protein</fullName>
    </submittedName>
</protein>
<dbReference type="GeneID" id="93075574"/>
<dbReference type="KEGG" id="cpat:CLPA_c34760"/>
<proteinExistence type="predicted"/>
<reference evidence="3" key="2">
    <citation type="submission" date="2015-10" db="EMBL/GenBank/DDBJ databases">
        <title>Improved Draft Genome Sequence of Clostridium pasteurianum Strain ATCC 6013 (DSM 525) Using a Hybrid Next-Generation Sequencing Approach.</title>
        <authorList>
            <person name="Pyne M.E."/>
            <person name="Utturkar S.M."/>
            <person name="Brown S.D."/>
            <person name="Moo-Young M."/>
            <person name="Chung D.A."/>
            <person name="Chou P.C."/>
        </authorList>
    </citation>
    <scope>NUCLEOTIDE SEQUENCE</scope>
    <source>
        <strain evidence="3">ATCC 6013</strain>
    </source>
</reference>
<sequence length="67" mass="7649">MKKNKTIFNKFKIHTIKPYLVADILTITSLFIIFLTTFMINAFAGMYILALELLILSYFISGKGGEK</sequence>
<keyword evidence="1" id="KW-0812">Transmembrane</keyword>
<dbReference type="Proteomes" id="UP000030905">
    <property type="component" value="Chromosome"/>
</dbReference>
<dbReference type="AlphaFoldDB" id="A0A0H3J8I8"/>
<organism evidence="2 5">
    <name type="scientific">Clostridium pasteurianum DSM 525 = ATCC 6013</name>
    <dbReference type="NCBI Taxonomy" id="1262449"/>
    <lineage>
        <taxon>Bacteria</taxon>
        <taxon>Bacillati</taxon>
        <taxon>Bacillota</taxon>
        <taxon>Clostridia</taxon>
        <taxon>Eubacteriales</taxon>
        <taxon>Clostridiaceae</taxon>
        <taxon>Clostridium</taxon>
    </lineage>
</organism>
<dbReference type="KEGG" id="cpae:CPAST_c34760"/>
<reference evidence="2 5" key="1">
    <citation type="journal article" date="2015" name="Genome Announc.">
        <title>Complete Genome Sequence of the Nitrogen-Fixing and Solvent-Producing Clostridium pasteurianum DSM 525.</title>
        <authorList>
            <person name="Poehlein A."/>
            <person name="Grosse-Honebrink A."/>
            <person name="Zhang Y."/>
            <person name="Minton N.P."/>
            <person name="Daniel R."/>
        </authorList>
    </citation>
    <scope>NUCLEOTIDE SEQUENCE [LARGE SCALE GENOMIC DNA]</scope>
    <source>
        <strain evidence="2">DSM 525</strain>
        <strain evidence="5">DSM 525 / ATCC 6013</strain>
    </source>
</reference>
<feature type="transmembrane region" description="Helical" evidence="1">
    <location>
        <begin position="20"/>
        <end position="38"/>
    </location>
</feature>
<feature type="transmembrane region" description="Helical" evidence="1">
    <location>
        <begin position="44"/>
        <end position="61"/>
    </location>
</feature>